<proteinExistence type="predicted"/>
<organism evidence="1 2">
    <name type="scientific">Lipomyces orientalis</name>
    <dbReference type="NCBI Taxonomy" id="1233043"/>
    <lineage>
        <taxon>Eukaryota</taxon>
        <taxon>Fungi</taxon>
        <taxon>Dikarya</taxon>
        <taxon>Ascomycota</taxon>
        <taxon>Saccharomycotina</taxon>
        <taxon>Lipomycetes</taxon>
        <taxon>Lipomycetales</taxon>
        <taxon>Lipomycetaceae</taxon>
        <taxon>Lipomyces</taxon>
    </lineage>
</organism>
<accession>A0ACC3TFW5</accession>
<dbReference type="EMBL" id="MU970149">
    <property type="protein sequence ID" value="KAK9320013.1"/>
    <property type="molecule type" value="Genomic_DNA"/>
</dbReference>
<reference evidence="2" key="1">
    <citation type="journal article" date="2024" name="Front. Bioeng. Biotechnol.">
        <title>Genome-scale model development and genomic sequencing of the oleaginous clade Lipomyces.</title>
        <authorList>
            <person name="Czajka J.J."/>
            <person name="Han Y."/>
            <person name="Kim J."/>
            <person name="Mondo S.J."/>
            <person name="Hofstad B.A."/>
            <person name="Robles A."/>
            <person name="Haridas S."/>
            <person name="Riley R."/>
            <person name="LaButti K."/>
            <person name="Pangilinan J."/>
            <person name="Andreopoulos W."/>
            <person name="Lipzen A."/>
            <person name="Yan J."/>
            <person name="Wang M."/>
            <person name="Ng V."/>
            <person name="Grigoriev I.V."/>
            <person name="Spatafora J.W."/>
            <person name="Magnuson J.K."/>
            <person name="Baker S.E."/>
            <person name="Pomraning K.R."/>
        </authorList>
    </citation>
    <scope>NUCLEOTIDE SEQUENCE [LARGE SCALE GENOMIC DNA]</scope>
    <source>
        <strain evidence="2">CBS 10300</strain>
    </source>
</reference>
<gene>
    <name evidence="1" type="ORF">V1517DRAFT_356492</name>
</gene>
<comment type="caution">
    <text evidence="1">The sequence shown here is derived from an EMBL/GenBank/DDBJ whole genome shotgun (WGS) entry which is preliminary data.</text>
</comment>
<sequence>MAEEKNLERAREQEANGLQAVLNKRALQEALVQLIVMRNLSYNAVEWPELQALLMTVNYTVEPLLRQFT</sequence>
<evidence type="ECO:0000313" key="2">
    <source>
        <dbReference type="Proteomes" id="UP001489719"/>
    </source>
</evidence>
<protein>
    <submittedName>
        <fullName evidence="1">Uncharacterized protein</fullName>
    </submittedName>
</protein>
<dbReference type="Proteomes" id="UP001489719">
    <property type="component" value="Unassembled WGS sequence"/>
</dbReference>
<evidence type="ECO:0000313" key="1">
    <source>
        <dbReference type="EMBL" id="KAK9320013.1"/>
    </source>
</evidence>
<name>A0ACC3TFW5_9ASCO</name>
<keyword evidence="2" id="KW-1185">Reference proteome</keyword>